<feature type="compositionally biased region" description="Polar residues" evidence="1">
    <location>
        <begin position="109"/>
        <end position="120"/>
    </location>
</feature>
<feature type="region of interest" description="Disordered" evidence="1">
    <location>
        <begin position="54"/>
        <end position="73"/>
    </location>
</feature>
<evidence type="ECO:0000256" key="1">
    <source>
        <dbReference type="SAM" id="MobiDB-lite"/>
    </source>
</evidence>
<evidence type="ECO:0000313" key="3">
    <source>
        <dbReference type="EMBL" id="VTJ64875.1"/>
    </source>
</evidence>
<dbReference type="EMBL" id="WJEC01000828">
    <property type="protein sequence ID" value="KAF7480812.1"/>
    <property type="molecule type" value="Genomic_DNA"/>
</dbReference>
<evidence type="ECO:0000313" key="2">
    <source>
        <dbReference type="EMBL" id="KAF7480812.1"/>
    </source>
</evidence>
<accession>A0A5E4B683</accession>
<dbReference type="Proteomes" id="UP000335636">
    <property type="component" value="Unassembled WGS sequence"/>
</dbReference>
<dbReference type="EMBL" id="CABDUW010000285">
    <property type="protein sequence ID" value="VTJ64875.1"/>
    <property type="molecule type" value="Genomic_DNA"/>
</dbReference>
<keyword evidence="4" id="KW-1185">Reference proteome</keyword>
<proteinExistence type="predicted"/>
<name>A0A5E4B683_MARMO</name>
<gene>
    <name evidence="2" type="ORF">GHT09_007943</name>
    <name evidence="3" type="ORF">MONAX_5E006275</name>
</gene>
<evidence type="ECO:0000313" key="4">
    <source>
        <dbReference type="Proteomes" id="UP000335636"/>
    </source>
</evidence>
<organism evidence="3 4">
    <name type="scientific">Marmota monax</name>
    <name type="common">Woodchuck</name>
    <dbReference type="NCBI Taxonomy" id="9995"/>
    <lineage>
        <taxon>Eukaryota</taxon>
        <taxon>Metazoa</taxon>
        <taxon>Chordata</taxon>
        <taxon>Craniata</taxon>
        <taxon>Vertebrata</taxon>
        <taxon>Euteleostomi</taxon>
        <taxon>Mammalia</taxon>
        <taxon>Eutheria</taxon>
        <taxon>Euarchontoglires</taxon>
        <taxon>Glires</taxon>
        <taxon>Rodentia</taxon>
        <taxon>Sciuromorpha</taxon>
        <taxon>Sciuridae</taxon>
        <taxon>Xerinae</taxon>
        <taxon>Marmotini</taxon>
        <taxon>Marmota</taxon>
    </lineage>
</organism>
<protein>
    <submittedName>
        <fullName evidence="3">Uncharacterized protein</fullName>
    </submittedName>
</protein>
<feature type="compositionally biased region" description="Polar residues" evidence="1">
    <location>
        <begin position="61"/>
        <end position="73"/>
    </location>
</feature>
<feature type="region of interest" description="Disordered" evidence="1">
    <location>
        <begin position="109"/>
        <end position="135"/>
    </location>
</feature>
<dbReference type="Proteomes" id="UP000662637">
    <property type="component" value="Unassembled WGS sequence"/>
</dbReference>
<reference evidence="2" key="2">
    <citation type="submission" date="2020-08" db="EMBL/GenBank/DDBJ databases">
        <authorList>
            <person name="Shumante A."/>
            <person name="Zimin A.V."/>
            <person name="Puiu D."/>
            <person name="Salzberg S.L."/>
        </authorList>
    </citation>
    <scope>NUCLEOTIDE SEQUENCE</scope>
    <source>
        <strain evidence="2">WC2-LM</strain>
        <tissue evidence="2">Liver</tissue>
    </source>
</reference>
<sequence length="146" mass="15550">MFRNAVPVGETMPTFFGSLSRSMCGEFSDAWPLMQNPMGGDDISFCDSYPELNGEEIDSLNPENKSSTSLDSNSCQDLVGGAVSIQAHSGNFTETADLSRYKETVAESALTQEALSTGSQLDPEGGDTVHPTTPTSLQVRQCLTSA</sequence>
<reference evidence="3 4" key="1">
    <citation type="submission" date="2019-04" db="EMBL/GenBank/DDBJ databases">
        <authorList>
            <person name="Alioto T."/>
            <person name="Alioto T."/>
        </authorList>
    </citation>
    <scope>NUCLEOTIDE SEQUENCE [LARGE SCALE GENOMIC DNA]</scope>
</reference>
<dbReference type="AlphaFoldDB" id="A0A5E4B683"/>